<dbReference type="GeneID" id="78317208"/>
<dbReference type="RefSeq" id="WP_078933829.1">
    <property type="nucleotide sequence ID" value="NZ_FUWG01000015.1"/>
</dbReference>
<accession>A0A1T4MCH3</accession>
<organism evidence="1 2">
    <name type="scientific">Treponema porcinum</name>
    <dbReference type="NCBI Taxonomy" id="261392"/>
    <lineage>
        <taxon>Bacteria</taxon>
        <taxon>Pseudomonadati</taxon>
        <taxon>Spirochaetota</taxon>
        <taxon>Spirochaetia</taxon>
        <taxon>Spirochaetales</taxon>
        <taxon>Treponemataceae</taxon>
        <taxon>Treponema</taxon>
    </lineage>
</organism>
<proteinExistence type="predicted"/>
<dbReference type="STRING" id="261392.SAMN02745149_01931"/>
<dbReference type="EMBL" id="FUWG01000015">
    <property type="protein sequence ID" value="SJZ64663.1"/>
    <property type="molecule type" value="Genomic_DNA"/>
</dbReference>
<keyword evidence="2" id="KW-1185">Reference proteome</keyword>
<protein>
    <submittedName>
        <fullName evidence="1">Uncharacterized protein</fullName>
    </submittedName>
</protein>
<dbReference type="AlphaFoldDB" id="A0A1T4MCH3"/>
<dbReference type="Proteomes" id="UP000190423">
    <property type="component" value="Unassembled WGS sequence"/>
</dbReference>
<gene>
    <name evidence="1" type="ORF">SAMN02745149_01931</name>
</gene>
<name>A0A1T4MCH3_TREPO</name>
<reference evidence="1 2" key="1">
    <citation type="submission" date="2017-02" db="EMBL/GenBank/DDBJ databases">
        <authorList>
            <person name="Peterson S.W."/>
        </authorList>
    </citation>
    <scope>NUCLEOTIDE SEQUENCE [LARGE SCALE GENOMIC DNA]</scope>
    <source>
        <strain evidence="1 2">ATCC BAA-908</strain>
    </source>
</reference>
<sequence>MKKRYILLTLFVLIFLLKNVYAENVKVCFVQKDGAKIEKEYDSSNGVLVLFDSGLMKTVSFDFENQQSLGSIRVLELQKLSFLDNMGFLDMFPNLEELYIGYGIKCTDLNLQNLKKVKLVELYDTKILLK</sequence>
<evidence type="ECO:0000313" key="1">
    <source>
        <dbReference type="EMBL" id="SJZ64663.1"/>
    </source>
</evidence>
<evidence type="ECO:0000313" key="2">
    <source>
        <dbReference type="Proteomes" id="UP000190423"/>
    </source>
</evidence>